<dbReference type="PROSITE" id="PS50928">
    <property type="entry name" value="ABC_TM1"/>
    <property type="match status" value="1"/>
</dbReference>
<dbReference type="Proteomes" id="UP000327011">
    <property type="component" value="Unassembled WGS sequence"/>
</dbReference>
<keyword evidence="7 9" id="KW-0472">Membrane</keyword>
<dbReference type="PANTHER" id="PTHR30406:SF8">
    <property type="entry name" value="SULFATE TRANSPORT SYSTEM PERMEASE PROTEIN CYST"/>
    <property type="match status" value="1"/>
</dbReference>
<dbReference type="Gene3D" id="1.10.3720.10">
    <property type="entry name" value="MetI-like"/>
    <property type="match status" value="1"/>
</dbReference>
<organism evidence="11 12">
    <name type="scientific">Microbispora cellulosiformans</name>
    <dbReference type="NCBI Taxonomy" id="2614688"/>
    <lineage>
        <taxon>Bacteria</taxon>
        <taxon>Bacillati</taxon>
        <taxon>Actinomycetota</taxon>
        <taxon>Actinomycetes</taxon>
        <taxon>Streptosporangiales</taxon>
        <taxon>Streptosporangiaceae</taxon>
        <taxon>Microbispora</taxon>
    </lineage>
</organism>
<dbReference type="Pfam" id="PF00528">
    <property type="entry name" value="BPD_transp_1"/>
    <property type="match status" value="1"/>
</dbReference>
<dbReference type="NCBIfam" id="TIGR02139">
    <property type="entry name" value="permease_CysT"/>
    <property type="match status" value="1"/>
</dbReference>
<comment type="subcellular location">
    <subcellularLocation>
        <location evidence="1">Membrane</location>
        <topology evidence="1">Multi-pass membrane protein</topology>
    </subcellularLocation>
</comment>
<dbReference type="SUPFAM" id="SSF161098">
    <property type="entry name" value="MetI-like"/>
    <property type="match status" value="1"/>
</dbReference>
<evidence type="ECO:0000256" key="8">
    <source>
        <dbReference type="ARBA" id="ARBA00025323"/>
    </source>
</evidence>
<evidence type="ECO:0000256" key="1">
    <source>
        <dbReference type="ARBA" id="ARBA00004141"/>
    </source>
</evidence>
<dbReference type="AlphaFoldDB" id="A0A5J5K3K3"/>
<dbReference type="InterPro" id="IPR000515">
    <property type="entry name" value="MetI-like"/>
</dbReference>
<feature type="transmembrane region" description="Helical" evidence="9">
    <location>
        <begin position="20"/>
        <end position="43"/>
    </location>
</feature>
<protein>
    <recommendedName>
        <fullName evidence="9">Sulfate transport system permease protein CysT</fullName>
    </recommendedName>
</protein>
<feature type="transmembrane region" description="Helical" evidence="9">
    <location>
        <begin position="188"/>
        <end position="209"/>
    </location>
</feature>
<gene>
    <name evidence="11" type="primary">cysT</name>
    <name evidence="11" type="ORF">F5972_11425</name>
</gene>
<feature type="transmembrane region" description="Helical" evidence="9">
    <location>
        <begin position="243"/>
        <end position="265"/>
    </location>
</feature>
<proteinExistence type="inferred from homology"/>
<dbReference type="GO" id="GO:0005886">
    <property type="term" value="C:plasma membrane"/>
    <property type="evidence" value="ECO:0007669"/>
    <property type="project" value="InterPro"/>
</dbReference>
<dbReference type="EMBL" id="VYTZ01000004">
    <property type="protein sequence ID" value="KAA9378848.1"/>
    <property type="molecule type" value="Genomic_DNA"/>
</dbReference>
<keyword evidence="12" id="KW-1185">Reference proteome</keyword>
<evidence type="ECO:0000259" key="10">
    <source>
        <dbReference type="PROSITE" id="PS50928"/>
    </source>
</evidence>
<comment type="caution">
    <text evidence="9">Lacks conserved residue(s) required for the propagation of feature annotation.</text>
</comment>
<evidence type="ECO:0000256" key="4">
    <source>
        <dbReference type="ARBA" id="ARBA00022692"/>
    </source>
</evidence>
<keyword evidence="4 9" id="KW-0812">Transmembrane</keyword>
<keyword evidence="6 9" id="KW-0764">Sulfate transport</keyword>
<evidence type="ECO:0000256" key="9">
    <source>
        <dbReference type="RuleBase" id="RU366001"/>
    </source>
</evidence>
<dbReference type="CDD" id="cd06261">
    <property type="entry name" value="TM_PBP2"/>
    <property type="match status" value="1"/>
</dbReference>
<comment type="similarity">
    <text evidence="9">Belongs to the binding-protein-dependent transport system permease family. CysTW subfamily.</text>
</comment>
<dbReference type="GO" id="GO:0015419">
    <property type="term" value="F:ABC-type sulfate transporter activity"/>
    <property type="evidence" value="ECO:0007669"/>
    <property type="project" value="UniProtKB-UniRule"/>
</dbReference>
<reference evidence="11 12" key="1">
    <citation type="submission" date="2019-09" db="EMBL/GenBank/DDBJ databases">
        <title>Screening of Novel Bioactive Compounds from Soil-Associated.</title>
        <authorList>
            <person name="Gong X."/>
        </authorList>
    </citation>
    <scope>NUCLEOTIDE SEQUENCE [LARGE SCALE GENOMIC DNA]</scope>
    <source>
        <strain evidence="11 12">Gxj-6</strain>
    </source>
</reference>
<dbReference type="RefSeq" id="WP_150933457.1">
    <property type="nucleotide sequence ID" value="NZ_VYTZ01000004.1"/>
</dbReference>
<dbReference type="PANTHER" id="PTHR30406">
    <property type="entry name" value="SULFATE TRANSPORT SYSTEM PERMEASE PROTEIN"/>
    <property type="match status" value="1"/>
</dbReference>
<dbReference type="FunFam" id="1.10.3720.10:FF:000004">
    <property type="entry name" value="Sulfate transport system permease protein CysT"/>
    <property type="match status" value="1"/>
</dbReference>
<feature type="domain" description="ABC transmembrane type-1" evidence="10">
    <location>
        <begin position="66"/>
        <end position="262"/>
    </location>
</feature>
<keyword evidence="3 9" id="KW-0813">Transport</keyword>
<evidence type="ECO:0000256" key="7">
    <source>
        <dbReference type="ARBA" id="ARBA00023136"/>
    </source>
</evidence>
<keyword evidence="5 9" id="KW-1133">Transmembrane helix</keyword>
<evidence type="ECO:0000256" key="3">
    <source>
        <dbReference type="ARBA" id="ARBA00022448"/>
    </source>
</evidence>
<sequence>MSVDAAVGVRPSRRLAGGTAAGLGTAVLYLSLIVLIPLAAVVWRSADEGPGYFWRSVTTPDAWAALTLTIGASALVAVVNLVMGTLIAWVLVRDRFPGRAVLDTIIDLPFALPTIVAGLVLLALYGPQSPLGINLAYSRAGVVLALMFVTLPFVVRTVQPVLLELDAEMEQAAASLGARPFQTFRRIILPNLLPAMLSGTALAFTRAIAEFGSTVLISGNLPFKTQVAAVNLFSQIEGDNMTGAAAIATVLLVVALVALIALDVLQRWGSRRG</sequence>
<feature type="transmembrane region" description="Helical" evidence="9">
    <location>
        <begin position="104"/>
        <end position="125"/>
    </location>
</feature>
<comment type="subunit">
    <text evidence="2">The complex is composed of two ATP-binding proteins (CysA), two transmembrane proteins (CysT and CysW) and a solute-binding protein (CysP).</text>
</comment>
<dbReference type="InterPro" id="IPR005667">
    <property type="entry name" value="Sulph_transpt2"/>
</dbReference>
<evidence type="ECO:0000256" key="2">
    <source>
        <dbReference type="ARBA" id="ARBA00011779"/>
    </source>
</evidence>
<evidence type="ECO:0000256" key="5">
    <source>
        <dbReference type="ARBA" id="ARBA00022989"/>
    </source>
</evidence>
<evidence type="ECO:0000313" key="11">
    <source>
        <dbReference type="EMBL" id="KAA9378848.1"/>
    </source>
</evidence>
<dbReference type="NCBIfam" id="TIGR00969">
    <property type="entry name" value="3a0106s02"/>
    <property type="match status" value="1"/>
</dbReference>
<dbReference type="InterPro" id="IPR011865">
    <property type="entry name" value="CysT_permease"/>
</dbReference>
<dbReference type="InterPro" id="IPR035906">
    <property type="entry name" value="MetI-like_sf"/>
</dbReference>
<evidence type="ECO:0000313" key="12">
    <source>
        <dbReference type="Proteomes" id="UP000327011"/>
    </source>
</evidence>
<evidence type="ECO:0000256" key="6">
    <source>
        <dbReference type="ARBA" id="ARBA00023032"/>
    </source>
</evidence>
<comment type="caution">
    <text evidence="11">The sequence shown here is derived from an EMBL/GenBank/DDBJ whole genome shotgun (WGS) entry which is preliminary data.</text>
</comment>
<accession>A0A5J5K3K3</accession>
<comment type="function">
    <text evidence="9">Part of the ABC transporter complex (TC 3.A.1.6.1) involved in sulfate/thiosulfate import.</text>
</comment>
<comment type="function">
    <text evidence="8">Part of the ABC transporter complex CysAWTP (TC 3.A.1.6.1) involved in sulfate/thiosulfate import. Probably responsible for the translocation of the substrate across the membrane.</text>
</comment>
<name>A0A5J5K3K3_9ACTN</name>
<feature type="transmembrane region" description="Helical" evidence="9">
    <location>
        <begin position="63"/>
        <end position="92"/>
    </location>
</feature>
<feature type="transmembrane region" description="Helical" evidence="9">
    <location>
        <begin position="137"/>
        <end position="155"/>
    </location>
</feature>